<name>A0A918XIG2_9GAMM</name>
<dbReference type="CDD" id="cd03801">
    <property type="entry name" value="GT4_PimA-like"/>
    <property type="match status" value="1"/>
</dbReference>
<accession>A0A918XIG2</accession>
<evidence type="ECO:0000313" key="2">
    <source>
        <dbReference type="EMBL" id="GHD33740.1"/>
    </source>
</evidence>
<dbReference type="EMBL" id="BMYM01000002">
    <property type="protein sequence ID" value="GHD33740.1"/>
    <property type="molecule type" value="Genomic_DNA"/>
</dbReference>
<dbReference type="PANTHER" id="PTHR12526">
    <property type="entry name" value="GLYCOSYLTRANSFERASE"/>
    <property type="match status" value="1"/>
</dbReference>
<dbReference type="GO" id="GO:0016757">
    <property type="term" value="F:glycosyltransferase activity"/>
    <property type="evidence" value="ECO:0007669"/>
    <property type="project" value="InterPro"/>
</dbReference>
<dbReference type="SUPFAM" id="SSF53756">
    <property type="entry name" value="UDP-Glycosyltransferase/glycogen phosphorylase"/>
    <property type="match status" value="1"/>
</dbReference>
<dbReference type="Proteomes" id="UP000644693">
    <property type="component" value="Unassembled WGS sequence"/>
</dbReference>
<organism evidence="2 3">
    <name type="scientific">Parahalioglobus pacificus</name>
    <dbReference type="NCBI Taxonomy" id="930806"/>
    <lineage>
        <taxon>Bacteria</taxon>
        <taxon>Pseudomonadati</taxon>
        <taxon>Pseudomonadota</taxon>
        <taxon>Gammaproteobacteria</taxon>
        <taxon>Cellvibrionales</taxon>
        <taxon>Halieaceae</taxon>
        <taxon>Parahalioglobus</taxon>
    </lineage>
</organism>
<dbReference type="Gene3D" id="3.40.50.2000">
    <property type="entry name" value="Glycogen Phosphorylase B"/>
    <property type="match status" value="2"/>
</dbReference>
<gene>
    <name evidence="2" type="ORF">GCM10007053_18540</name>
</gene>
<reference evidence="2" key="1">
    <citation type="journal article" date="2014" name="Int. J. Syst. Evol. Microbiol.">
        <title>Complete genome sequence of Corynebacterium casei LMG S-19264T (=DSM 44701T), isolated from a smear-ripened cheese.</title>
        <authorList>
            <consortium name="US DOE Joint Genome Institute (JGI-PGF)"/>
            <person name="Walter F."/>
            <person name="Albersmeier A."/>
            <person name="Kalinowski J."/>
            <person name="Ruckert C."/>
        </authorList>
    </citation>
    <scope>NUCLEOTIDE SEQUENCE</scope>
    <source>
        <strain evidence="2">KCTC 23430</strain>
    </source>
</reference>
<dbReference type="AlphaFoldDB" id="A0A918XIG2"/>
<dbReference type="Pfam" id="PF00534">
    <property type="entry name" value="Glycos_transf_1"/>
    <property type="match status" value="1"/>
</dbReference>
<keyword evidence="3" id="KW-1185">Reference proteome</keyword>
<dbReference type="PANTHER" id="PTHR12526:SF630">
    <property type="entry name" value="GLYCOSYLTRANSFERASE"/>
    <property type="match status" value="1"/>
</dbReference>
<reference evidence="2" key="2">
    <citation type="submission" date="2020-09" db="EMBL/GenBank/DDBJ databases">
        <authorList>
            <person name="Sun Q."/>
            <person name="Kim S."/>
        </authorList>
    </citation>
    <scope>NUCLEOTIDE SEQUENCE</scope>
    <source>
        <strain evidence="2">KCTC 23430</strain>
    </source>
</reference>
<comment type="caution">
    <text evidence="2">The sequence shown here is derived from an EMBL/GenBank/DDBJ whole genome shotgun (WGS) entry which is preliminary data.</text>
</comment>
<dbReference type="GO" id="GO:1901135">
    <property type="term" value="P:carbohydrate derivative metabolic process"/>
    <property type="evidence" value="ECO:0007669"/>
    <property type="project" value="UniProtKB-ARBA"/>
</dbReference>
<sequence>MVRLAHRYGRSCSVTAHAYDIFRSDILRRGIAAPVLTGVDVVITPSHYNKRYIHQNFKIPLGKIHVVRASIFLTEDATIGVQNDVVSAGRLIEKKGFVTLLESMASLQASHPIKLKTLIIGDGEDMRDLKDFARKLGIEDTVEFAGELTNEETIARIGSSRIFVLPCCFAADGDVDVCPLVIQEAMAIGVTVVSTNIASIPELVEDGISGLLVPPSSPVELAQAIKRLLDNSELMATLSNNAKKKIKQDFDVEHQTAELVSIWQKELGLTKHD</sequence>
<evidence type="ECO:0000313" key="3">
    <source>
        <dbReference type="Proteomes" id="UP000644693"/>
    </source>
</evidence>
<feature type="domain" description="Glycosyl transferase family 1" evidence="1">
    <location>
        <begin position="82"/>
        <end position="244"/>
    </location>
</feature>
<protein>
    <recommendedName>
        <fullName evidence="1">Glycosyl transferase family 1 domain-containing protein</fullName>
    </recommendedName>
</protein>
<dbReference type="InterPro" id="IPR001296">
    <property type="entry name" value="Glyco_trans_1"/>
</dbReference>
<evidence type="ECO:0000259" key="1">
    <source>
        <dbReference type="Pfam" id="PF00534"/>
    </source>
</evidence>
<proteinExistence type="predicted"/>